<dbReference type="AlphaFoldDB" id="A0A6J4UK78"/>
<name>A0A6J4UK78_9BACT</name>
<dbReference type="EMBL" id="CADCWN010000024">
    <property type="protein sequence ID" value="CAA9551812.1"/>
    <property type="molecule type" value="Genomic_DNA"/>
</dbReference>
<feature type="compositionally biased region" description="Pro residues" evidence="1">
    <location>
        <begin position="1"/>
        <end position="11"/>
    </location>
</feature>
<proteinExistence type="predicted"/>
<organism evidence="2">
    <name type="scientific">uncultured Thermomicrobiales bacterium</name>
    <dbReference type="NCBI Taxonomy" id="1645740"/>
    <lineage>
        <taxon>Bacteria</taxon>
        <taxon>Pseudomonadati</taxon>
        <taxon>Thermomicrobiota</taxon>
        <taxon>Thermomicrobia</taxon>
        <taxon>Thermomicrobiales</taxon>
        <taxon>environmental samples</taxon>
    </lineage>
</organism>
<gene>
    <name evidence="2" type="ORF">AVDCRST_MAG18-380</name>
</gene>
<feature type="non-terminal residue" evidence="2">
    <location>
        <position position="1"/>
    </location>
</feature>
<reference evidence="2" key="1">
    <citation type="submission" date="2020-02" db="EMBL/GenBank/DDBJ databases">
        <authorList>
            <person name="Meier V. D."/>
        </authorList>
    </citation>
    <scope>NUCLEOTIDE SEQUENCE</scope>
    <source>
        <strain evidence="2">AVDCRST_MAG18</strain>
    </source>
</reference>
<evidence type="ECO:0000256" key="1">
    <source>
        <dbReference type="SAM" id="MobiDB-lite"/>
    </source>
</evidence>
<protein>
    <submittedName>
        <fullName evidence="2">Uncharacterized protein</fullName>
    </submittedName>
</protein>
<sequence length="22" mass="2612">NNHLPSHPPSPTWSIIRRSRRC</sequence>
<accession>A0A6J4UK78</accession>
<feature type="region of interest" description="Disordered" evidence="1">
    <location>
        <begin position="1"/>
        <end position="22"/>
    </location>
</feature>
<feature type="non-terminal residue" evidence="2">
    <location>
        <position position="22"/>
    </location>
</feature>
<evidence type="ECO:0000313" key="2">
    <source>
        <dbReference type="EMBL" id="CAA9551812.1"/>
    </source>
</evidence>